<dbReference type="RefSeq" id="WP_054357346.1">
    <property type="nucleotide sequence ID" value="NZ_JAPCYQ010000001.1"/>
</dbReference>
<dbReference type="Proteomes" id="UP000048984">
    <property type="component" value="Unassembled WGS sequence"/>
</dbReference>
<feature type="transmembrane region" description="Helical" evidence="9">
    <location>
        <begin position="264"/>
        <end position="282"/>
    </location>
</feature>
<dbReference type="Pfam" id="PF02653">
    <property type="entry name" value="BPD_transp_2"/>
    <property type="match status" value="1"/>
</dbReference>
<dbReference type="CDD" id="cd06582">
    <property type="entry name" value="TM_PBP1_LivH_like"/>
    <property type="match status" value="1"/>
</dbReference>
<comment type="subcellular location">
    <subcellularLocation>
        <location evidence="1">Cell membrane</location>
        <topology evidence="1">Multi-pass membrane protein</topology>
    </subcellularLocation>
</comment>
<sequence length="290" mass="30478">MDFLVLLIATGLVAGATYGLIAIGFALIYKATGVVNFAQGELVMLTAYIGYSLAGAFGLTFIPLLLVAVPISMAVGLVLERIFIRPMLGEPPFAIVMVTVGLAVILRGLIIVVWGSQPANFDAGIPTTVIRLGNVPFYPAQLIMIAALGLVVLAMWAFMRFSRYGIAMRAVAANETAALLTGVSVSRIHALAWVLSSGIAAIAGMLFAANFKLAPDLWFQGLKSFPAVILGGMDSIVGAAVGGIAIGLIESLSQGYIGEGMREIAGFIVIILVLMVRPYGLFGSRDIERV</sequence>
<evidence type="ECO:0000256" key="3">
    <source>
        <dbReference type="ARBA" id="ARBA00022475"/>
    </source>
</evidence>
<keyword evidence="5" id="KW-0029">Amino-acid transport</keyword>
<evidence type="ECO:0000313" key="10">
    <source>
        <dbReference type="EMBL" id="KPL51183.1"/>
    </source>
</evidence>
<evidence type="ECO:0000256" key="7">
    <source>
        <dbReference type="ARBA" id="ARBA00023136"/>
    </source>
</evidence>
<organism evidence="10 11">
    <name type="scientific">Prosthecodimorpha hirschii</name>
    <dbReference type="NCBI Taxonomy" id="665126"/>
    <lineage>
        <taxon>Bacteria</taxon>
        <taxon>Pseudomonadati</taxon>
        <taxon>Pseudomonadota</taxon>
        <taxon>Alphaproteobacteria</taxon>
        <taxon>Hyphomicrobiales</taxon>
        <taxon>Ancalomicrobiaceae</taxon>
        <taxon>Prosthecodimorpha</taxon>
    </lineage>
</organism>
<keyword evidence="3" id="KW-1003">Cell membrane</keyword>
<dbReference type="GO" id="GO:0006865">
    <property type="term" value="P:amino acid transport"/>
    <property type="evidence" value="ECO:0007669"/>
    <property type="project" value="UniProtKB-KW"/>
</dbReference>
<keyword evidence="2" id="KW-0813">Transport</keyword>
<evidence type="ECO:0000256" key="8">
    <source>
        <dbReference type="ARBA" id="ARBA00037998"/>
    </source>
</evidence>
<evidence type="ECO:0000256" key="9">
    <source>
        <dbReference type="SAM" id="Phobius"/>
    </source>
</evidence>
<name>A0A0P6VJB9_9HYPH</name>
<reference evidence="10 11" key="2">
    <citation type="submission" date="2015-10" db="EMBL/GenBank/DDBJ databases">
        <title>Draft Genome Sequence of Prosthecomicrobium hirschii ATCC 27832.</title>
        <authorList>
            <person name="Daniel J."/>
            <person name="Givan S.A."/>
            <person name="Brun Y.V."/>
            <person name="Brown P.J."/>
        </authorList>
    </citation>
    <scope>NUCLEOTIDE SEQUENCE [LARGE SCALE GENOMIC DNA]</scope>
    <source>
        <strain evidence="10 11">16</strain>
    </source>
</reference>
<dbReference type="PANTHER" id="PTHR11795:SF451">
    <property type="entry name" value="ABC TRANSPORTER PERMEASE PROTEIN"/>
    <property type="match status" value="1"/>
</dbReference>
<keyword evidence="7 9" id="KW-0472">Membrane</keyword>
<dbReference type="GO" id="GO:0005886">
    <property type="term" value="C:plasma membrane"/>
    <property type="evidence" value="ECO:0007669"/>
    <property type="project" value="UniProtKB-SubCell"/>
</dbReference>
<feature type="transmembrane region" description="Helical" evidence="9">
    <location>
        <begin position="229"/>
        <end position="252"/>
    </location>
</feature>
<evidence type="ECO:0000256" key="6">
    <source>
        <dbReference type="ARBA" id="ARBA00022989"/>
    </source>
</evidence>
<dbReference type="GO" id="GO:0022857">
    <property type="term" value="F:transmembrane transporter activity"/>
    <property type="evidence" value="ECO:0007669"/>
    <property type="project" value="InterPro"/>
</dbReference>
<protein>
    <submittedName>
        <fullName evidence="10">ABC transporter permease</fullName>
    </submittedName>
</protein>
<dbReference type="EMBL" id="LJYW01000001">
    <property type="protein sequence ID" value="KPL51183.1"/>
    <property type="molecule type" value="Genomic_DNA"/>
</dbReference>
<evidence type="ECO:0000313" key="11">
    <source>
        <dbReference type="Proteomes" id="UP000048984"/>
    </source>
</evidence>
<feature type="transmembrane region" description="Helical" evidence="9">
    <location>
        <begin position="190"/>
        <end position="209"/>
    </location>
</feature>
<feature type="transmembrane region" description="Helical" evidence="9">
    <location>
        <begin position="135"/>
        <end position="159"/>
    </location>
</feature>
<gene>
    <name evidence="10" type="ORF">ABB55_02250</name>
</gene>
<keyword evidence="4 9" id="KW-0812">Transmembrane</keyword>
<evidence type="ECO:0000256" key="5">
    <source>
        <dbReference type="ARBA" id="ARBA00022970"/>
    </source>
</evidence>
<evidence type="ECO:0000256" key="2">
    <source>
        <dbReference type="ARBA" id="ARBA00022448"/>
    </source>
</evidence>
<reference evidence="10 11" key="1">
    <citation type="submission" date="2015-09" db="EMBL/GenBank/DDBJ databases">
        <authorList>
            <person name="Jackson K.R."/>
            <person name="Lunt B.L."/>
            <person name="Fisher J.N.B."/>
            <person name="Gardner A.V."/>
            <person name="Bailey M.E."/>
            <person name="Deus L.M."/>
            <person name="Earl A.S."/>
            <person name="Gibby P.D."/>
            <person name="Hartmann K.A."/>
            <person name="Liu J.E."/>
            <person name="Manci A.M."/>
            <person name="Nielsen D.A."/>
            <person name="Solomon M.B."/>
            <person name="Breakwell D.P."/>
            <person name="Burnett S.H."/>
            <person name="Grose J.H."/>
        </authorList>
    </citation>
    <scope>NUCLEOTIDE SEQUENCE [LARGE SCALE GENOMIC DNA]</scope>
    <source>
        <strain evidence="10 11">16</strain>
    </source>
</reference>
<feature type="transmembrane region" description="Helical" evidence="9">
    <location>
        <begin position="91"/>
        <end position="115"/>
    </location>
</feature>
<comment type="caution">
    <text evidence="10">The sequence shown here is derived from an EMBL/GenBank/DDBJ whole genome shotgun (WGS) entry which is preliminary data.</text>
</comment>
<feature type="transmembrane region" description="Helical" evidence="9">
    <location>
        <begin position="50"/>
        <end position="79"/>
    </location>
</feature>
<keyword evidence="11" id="KW-1185">Reference proteome</keyword>
<evidence type="ECO:0000256" key="4">
    <source>
        <dbReference type="ARBA" id="ARBA00022692"/>
    </source>
</evidence>
<dbReference type="AlphaFoldDB" id="A0A0P6VJB9"/>
<dbReference type="InterPro" id="IPR001851">
    <property type="entry name" value="ABC_transp_permease"/>
</dbReference>
<proteinExistence type="inferred from homology"/>
<comment type="similarity">
    <text evidence="8">Belongs to the binding-protein-dependent transport system permease family. LivHM subfamily.</text>
</comment>
<keyword evidence="6 9" id="KW-1133">Transmembrane helix</keyword>
<accession>A0A0P6VJB9</accession>
<dbReference type="STRING" id="665126.ABB55_02250"/>
<dbReference type="PANTHER" id="PTHR11795">
    <property type="entry name" value="BRANCHED-CHAIN AMINO ACID TRANSPORT SYSTEM PERMEASE PROTEIN LIVH"/>
    <property type="match status" value="1"/>
</dbReference>
<dbReference type="InterPro" id="IPR052157">
    <property type="entry name" value="BCAA_transport_permease"/>
</dbReference>
<evidence type="ECO:0000256" key="1">
    <source>
        <dbReference type="ARBA" id="ARBA00004651"/>
    </source>
</evidence>